<evidence type="ECO:0000313" key="6">
    <source>
        <dbReference type="EMBL" id="SUI41546.1"/>
    </source>
</evidence>
<dbReference type="GO" id="GO:0022857">
    <property type="term" value="F:transmembrane transporter activity"/>
    <property type="evidence" value="ECO:0007669"/>
    <property type="project" value="InterPro"/>
</dbReference>
<sequence length="143" mass="15735">MTFGQVLGALLLPALARNHDRRPLLLLALMMQLIGFIGLIYLPQTLPWLWVLLSGLGLGGAFPLCLVLALDHLHQPAAAGRLVAFMQGVGFLLAGVTPYLSGLLRDYSGGFVLDWQIHALLVVVLIAITWRFHPHSYRRAFAE</sequence>
<dbReference type="InterPro" id="IPR036259">
    <property type="entry name" value="MFS_trans_sf"/>
</dbReference>
<dbReference type="PROSITE" id="PS50850">
    <property type="entry name" value="MFS"/>
    <property type="match status" value="1"/>
</dbReference>
<evidence type="ECO:0000313" key="7">
    <source>
        <dbReference type="Proteomes" id="UP000254765"/>
    </source>
</evidence>
<protein>
    <submittedName>
        <fullName evidence="6">Putative cyanate transporter</fullName>
    </submittedName>
</protein>
<dbReference type="Proteomes" id="UP000254765">
    <property type="component" value="Unassembled WGS sequence"/>
</dbReference>
<dbReference type="EMBL" id="UGYK01000002">
    <property type="protein sequence ID" value="SUI41546.1"/>
    <property type="molecule type" value="Genomic_DNA"/>
</dbReference>
<feature type="transmembrane region" description="Helical" evidence="4">
    <location>
        <begin position="24"/>
        <end position="42"/>
    </location>
</feature>
<evidence type="ECO:0000256" key="4">
    <source>
        <dbReference type="SAM" id="Phobius"/>
    </source>
</evidence>
<dbReference type="SUPFAM" id="SSF103473">
    <property type="entry name" value="MFS general substrate transporter"/>
    <property type="match status" value="1"/>
</dbReference>
<organism evidence="6 7">
    <name type="scientific">Serratia marcescens</name>
    <dbReference type="NCBI Taxonomy" id="615"/>
    <lineage>
        <taxon>Bacteria</taxon>
        <taxon>Pseudomonadati</taxon>
        <taxon>Pseudomonadota</taxon>
        <taxon>Gammaproteobacteria</taxon>
        <taxon>Enterobacterales</taxon>
        <taxon>Yersiniaceae</taxon>
        <taxon>Serratia</taxon>
    </lineage>
</organism>
<feature type="transmembrane region" description="Helical" evidence="4">
    <location>
        <begin position="48"/>
        <end position="70"/>
    </location>
</feature>
<proteinExistence type="predicted"/>
<keyword evidence="3 4" id="KW-0472">Membrane</keyword>
<keyword evidence="1 4" id="KW-0812">Transmembrane</keyword>
<evidence type="ECO:0000259" key="5">
    <source>
        <dbReference type="PROSITE" id="PS50850"/>
    </source>
</evidence>
<evidence type="ECO:0000256" key="3">
    <source>
        <dbReference type="ARBA" id="ARBA00023136"/>
    </source>
</evidence>
<dbReference type="InterPro" id="IPR052524">
    <property type="entry name" value="MFS_Cyanate_Porter"/>
</dbReference>
<evidence type="ECO:0000256" key="1">
    <source>
        <dbReference type="ARBA" id="ARBA00022692"/>
    </source>
</evidence>
<dbReference type="Gene3D" id="1.20.1250.20">
    <property type="entry name" value="MFS general substrate transporter like domains"/>
    <property type="match status" value="1"/>
</dbReference>
<feature type="transmembrane region" description="Helical" evidence="4">
    <location>
        <begin position="115"/>
        <end position="132"/>
    </location>
</feature>
<gene>
    <name evidence="6" type="ORF">NCTC10211_01026</name>
</gene>
<name>A0A379Y6R3_SERMA</name>
<accession>A0A379Y6R3</accession>
<reference evidence="6 7" key="1">
    <citation type="submission" date="2018-06" db="EMBL/GenBank/DDBJ databases">
        <authorList>
            <consortium name="Pathogen Informatics"/>
            <person name="Doyle S."/>
        </authorList>
    </citation>
    <scope>NUCLEOTIDE SEQUENCE [LARGE SCALE GENOMIC DNA]</scope>
    <source>
        <strain evidence="6 7">NCTC10211</strain>
    </source>
</reference>
<evidence type="ECO:0000256" key="2">
    <source>
        <dbReference type="ARBA" id="ARBA00022989"/>
    </source>
</evidence>
<keyword evidence="2 4" id="KW-1133">Transmembrane helix</keyword>
<dbReference type="PANTHER" id="PTHR23523:SF1">
    <property type="entry name" value="CYANATE TRANSPORT PROTEIN CYNX"/>
    <property type="match status" value="1"/>
</dbReference>
<feature type="transmembrane region" description="Helical" evidence="4">
    <location>
        <begin position="82"/>
        <end position="103"/>
    </location>
</feature>
<dbReference type="InterPro" id="IPR020846">
    <property type="entry name" value="MFS_dom"/>
</dbReference>
<dbReference type="PANTHER" id="PTHR23523">
    <property type="match status" value="1"/>
</dbReference>
<feature type="domain" description="Major facilitator superfamily (MFS) profile" evidence="5">
    <location>
        <begin position="1"/>
        <end position="137"/>
    </location>
</feature>
<dbReference type="AlphaFoldDB" id="A0A379Y6R3"/>